<comment type="caution">
    <text evidence="1">The sequence shown here is derived from an EMBL/GenBank/DDBJ whole genome shotgun (WGS) entry which is preliminary data.</text>
</comment>
<proteinExistence type="predicted"/>
<dbReference type="AlphaFoldDB" id="A0A812YTA5"/>
<organism evidence="1 2">
    <name type="scientific">Symbiodinium necroappetens</name>
    <dbReference type="NCBI Taxonomy" id="1628268"/>
    <lineage>
        <taxon>Eukaryota</taxon>
        <taxon>Sar</taxon>
        <taxon>Alveolata</taxon>
        <taxon>Dinophyceae</taxon>
        <taxon>Suessiales</taxon>
        <taxon>Symbiodiniaceae</taxon>
        <taxon>Symbiodinium</taxon>
    </lineage>
</organism>
<accession>A0A812YTA5</accession>
<keyword evidence="2" id="KW-1185">Reference proteome</keyword>
<dbReference type="Proteomes" id="UP000601435">
    <property type="component" value="Unassembled WGS sequence"/>
</dbReference>
<evidence type="ECO:0000313" key="1">
    <source>
        <dbReference type="EMBL" id="CAE7795085.1"/>
    </source>
</evidence>
<sequence length="161" mass="18066">MELLSWILRQACGAQPEAKPPLLQEGTKESTGIEQLRRTLREVVGIHTTAEEQDPQQAEEDEDLDAKVPAGQLRALREQKRPMSSFVSTSREYVNSLAIENRFRAPPPGSYRPMTHLCAPRVKTPVFTNGEPTQSRKRLLMEREAGARLCSSLTSLRLKGL</sequence>
<dbReference type="EMBL" id="CAJNJA010043589">
    <property type="protein sequence ID" value="CAE7795085.1"/>
    <property type="molecule type" value="Genomic_DNA"/>
</dbReference>
<gene>
    <name evidence="1" type="primary">CA14</name>
    <name evidence="1" type="ORF">SNEC2469_LOCUS23401</name>
</gene>
<protein>
    <submittedName>
        <fullName evidence="1">CA14 protein</fullName>
    </submittedName>
</protein>
<evidence type="ECO:0000313" key="2">
    <source>
        <dbReference type="Proteomes" id="UP000601435"/>
    </source>
</evidence>
<reference evidence="1" key="1">
    <citation type="submission" date="2021-02" db="EMBL/GenBank/DDBJ databases">
        <authorList>
            <person name="Dougan E. K."/>
            <person name="Rhodes N."/>
            <person name="Thang M."/>
            <person name="Chan C."/>
        </authorList>
    </citation>
    <scope>NUCLEOTIDE SEQUENCE</scope>
</reference>
<name>A0A812YTA5_9DINO</name>